<proteinExistence type="predicted"/>
<feature type="signal peptide" evidence="1">
    <location>
        <begin position="1"/>
        <end position="21"/>
    </location>
</feature>
<dbReference type="Proteomes" id="UP001062263">
    <property type="component" value="Chromosome"/>
</dbReference>
<dbReference type="RefSeq" id="WP_215437364.1">
    <property type="nucleotide sequence ID" value="NZ_AP025943.1"/>
</dbReference>
<evidence type="ECO:0000313" key="3">
    <source>
        <dbReference type="Proteomes" id="UP001062263"/>
    </source>
</evidence>
<accession>A0ABM7ZFC0</accession>
<reference evidence="2" key="1">
    <citation type="submission" date="2022-06" db="EMBL/GenBank/DDBJ databases">
        <title>Akkermansia biwalacus sp. nov., an anaerobic mucin-degrading bacterium isolated from human intestine.</title>
        <authorList>
            <person name="Kobayashi Y."/>
            <person name="Inoue S."/>
            <person name="Kawahara T."/>
            <person name="Kohda N."/>
        </authorList>
    </citation>
    <scope>NUCLEOTIDE SEQUENCE</scope>
    <source>
        <strain evidence="2">WON2089</strain>
    </source>
</reference>
<gene>
    <name evidence="2" type="ORF">Abiwalacus_09690</name>
</gene>
<sequence>MNPVHCLPACFCTCALFPVFSATLHAETAYSTPCGYIQTDLYAKQANYLGLGVHPEALMQHTLKTDNVTSSGSKVTITDPDVNFNELMDENSAYILALHFGNEVVALPLNRDGWKKPSSCWKEHEIEVSDSLLAEFLKKGNFPDFYVLRKARTLNDVLGDDNKFGLKSGSAASADNASIFNSETTKQAVYYSGTQWMRRGSKEDVGGMPVFGHEPLDITRKAGEDIKAFVIGEVSPKHQKLLLAGQNSLLHTRLPLAHSLRETGLQNTLQSGDAVYVPLGDKNVMVKCTYQRDRWEDEKGQDVSDIPFHGVLSISSSSKTPAYININSSISTQQ</sequence>
<evidence type="ECO:0000256" key="1">
    <source>
        <dbReference type="SAM" id="SignalP"/>
    </source>
</evidence>
<evidence type="ECO:0000313" key="2">
    <source>
        <dbReference type="EMBL" id="BDL43395.1"/>
    </source>
</evidence>
<feature type="chain" id="PRO_5046340326" evidence="1">
    <location>
        <begin position="22"/>
        <end position="334"/>
    </location>
</feature>
<organism evidence="2 3">
    <name type="scientific">Akkermansia biwaensis</name>
    <dbReference type="NCBI Taxonomy" id="2946555"/>
    <lineage>
        <taxon>Bacteria</taxon>
        <taxon>Pseudomonadati</taxon>
        <taxon>Verrucomicrobiota</taxon>
        <taxon>Verrucomicrobiia</taxon>
        <taxon>Verrucomicrobiales</taxon>
        <taxon>Akkermansiaceae</taxon>
        <taxon>Akkermansia</taxon>
    </lineage>
</organism>
<keyword evidence="1" id="KW-0732">Signal</keyword>
<dbReference type="EMBL" id="AP025943">
    <property type="protein sequence ID" value="BDL43395.1"/>
    <property type="molecule type" value="Genomic_DNA"/>
</dbReference>
<keyword evidence="3" id="KW-1185">Reference proteome</keyword>
<name>A0ABM7ZFC0_9BACT</name>
<protein>
    <submittedName>
        <fullName evidence="2">Uncharacterized protein</fullName>
    </submittedName>
</protein>